<dbReference type="InterPro" id="IPR022489">
    <property type="entry name" value="PolyP_AMP_Tfrase"/>
</dbReference>
<reference evidence="2 3" key="1">
    <citation type="submission" date="2019-09" db="EMBL/GenBank/DDBJ databases">
        <authorList>
            <person name="Chen X.-Y."/>
        </authorList>
    </citation>
    <scope>NUCLEOTIDE SEQUENCE [LARGE SCALE GENOMIC DNA]</scope>
    <source>
        <strain evidence="2 3">NY5</strain>
    </source>
</reference>
<gene>
    <name evidence="2" type="primary">pap</name>
    <name evidence="2" type="ORF">F0M18_00240</name>
</gene>
<dbReference type="InterPro" id="IPR027417">
    <property type="entry name" value="P-loop_NTPase"/>
</dbReference>
<dbReference type="Pfam" id="PF03976">
    <property type="entry name" value="PPK2"/>
    <property type="match status" value="2"/>
</dbReference>
<accession>A0A5B0X3U2</accession>
<protein>
    <submittedName>
        <fullName evidence="2">Polyphosphate:AMP phosphotransferase</fullName>
    </submittedName>
</protein>
<name>A0A5B0X3U2_9GAMM</name>
<dbReference type="Gene3D" id="3.40.50.300">
    <property type="entry name" value="P-loop containing nucleotide triphosphate hydrolases"/>
    <property type="match status" value="2"/>
</dbReference>
<evidence type="ECO:0000313" key="2">
    <source>
        <dbReference type="EMBL" id="KAA1193912.1"/>
    </source>
</evidence>
<dbReference type="RefSeq" id="WP_149609381.1">
    <property type="nucleotide sequence ID" value="NZ_VTUX01000001.1"/>
</dbReference>
<dbReference type="PANTHER" id="PTHR34383">
    <property type="entry name" value="POLYPHOSPHATE:AMP PHOSPHOTRANSFERASE-RELATED"/>
    <property type="match status" value="1"/>
</dbReference>
<sequence length="486" mass="56946">MFNQFEASTPLDKASFEARALTLRQQLLQSQFTVEDTRDPVIIVVAGLDGAGKGVLVHRLNEWMDPRGIETNTFWEHSDEEESRPYFWRYWNKLPARGHIGIFLGSWYTHPTQALVEGKIGTAEFKQACERISIFERQLADDGAIIIKLWLHVSEETQRRQLEEKAPRRQQNPRVTDHPYELTGKYQRALDVSEQLIRNTQTLQNPWHIIDAEDRHYREIKAGEIILDSITRRLEQPEVPPQPPALPPPGDFLAEVNLEKALSKRDYKRKLRKYQAKLQDLAWEAYRQKRSLVAVFEGWDGAGKGSAIRRVTGAIDPRLYKLVPIAAPSDEELSHHYLWRFWRQLQRDGRSTLFDRSWYGRVMVERVEGLAAQHEWQRAYAEINEMEGELAAHGCVLAKFFIHIDQDEQLARFQAREREPHKQHKITAEDWRNREKWPQYERAVNQMVEHTSTRHAPWTLVAGNDKYYARVKIIKTLCKALERALY</sequence>
<comment type="caution">
    <text evidence="2">The sequence shown here is derived from an EMBL/GenBank/DDBJ whole genome shotgun (WGS) entry which is preliminary data.</text>
</comment>
<proteinExistence type="predicted"/>
<dbReference type="AlphaFoldDB" id="A0A5B0X3U2"/>
<keyword evidence="2" id="KW-0808">Transferase</keyword>
<dbReference type="InterPro" id="IPR022488">
    <property type="entry name" value="PPK2-related"/>
</dbReference>
<feature type="domain" description="Polyphosphate kinase-2-related" evidence="1">
    <location>
        <begin position="262"/>
        <end position="483"/>
    </location>
</feature>
<feature type="domain" description="Polyphosphate kinase-2-related" evidence="1">
    <location>
        <begin position="11"/>
        <end position="233"/>
    </location>
</feature>
<dbReference type="PANTHER" id="PTHR34383:SF3">
    <property type="entry name" value="POLYPHOSPHATE:AMP PHOSPHOTRANSFERASE"/>
    <property type="match status" value="1"/>
</dbReference>
<dbReference type="NCBIfam" id="TIGR03708">
    <property type="entry name" value="poly_P_AMP_trns"/>
    <property type="match status" value="1"/>
</dbReference>
<dbReference type="GO" id="GO:0043751">
    <property type="term" value="F:polyphosphate:AMP phosphotransferase activity"/>
    <property type="evidence" value="ECO:0007669"/>
    <property type="project" value="InterPro"/>
</dbReference>
<dbReference type="SUPFAM" id="SSF52540">
    <property type="entry name" value="P-loop containing nucleoside triphosphate hydrolases"/>
    <property type="match status" value="2"/>
</dbReference>
<organism evidence="2 3">
    <name type="scientific">Pseudohalioglobus sediminis</name>
    <dbReference type="NCBI Taxonomy" id="2606449"/>
    <lineage>
        <taxon>Bacteria</taxon>
        <taxon>Pseudomonadati</taxon>
        <taxon>Pseudomonadota</taxon>
        <taxon>Gammaproteobacteria</taxon>
        <taxon>Cellvibrionales</taxon>
        <taxon>Halieaceae</taxon>
        <taxon>Pseudohalioglobus</taxon>
    </lineage>
</organism>
<evidence type="ECO:0000313" key="3">
    <source>
        <dbReference type="Proteomes" id="UP000323708"/>
    </source>
</evidence>
<keyword evidence="3" id="KW-1185">Reference proteome</keyword>
<dbReference type="EMBL" id="VTUX01000001">
    <property type="protein sequence ID" value="KAA1193912.1"/>
    <property type="molecule type" value="Genomic_DNA"/>
</dbReference>
<evidence type="ECO:0000259" key="1">
    <source>
        <dbReference type="Pfam" id="PF03976"/>
    </source>
</evidence>
<dbReference type="Proteomes" id="UP000323708">
    <property type="component" value="Unassembled WGS sequence"/>
</dbReference>
<dbReference type="GO" id="GO:0006797">
    <property type="term" value="P:polyphosphate metabolic process"/>
    <property type="evidence" value="ECO:0007669"/>
    <property type="project" value="InterPro"/>
</dbReference>